<dbReference type="GO" id="GO:0000226">
    <property type="term" value="P:microtubule cytoskeleton organization"/>
    <property type="evidence" value="ECO:0007669"/>
    <property type="project" value="TreeGrafter"/>
</dbReference>
<dbReference type="AlphaFoldDB" id="L9JA51"/>
<dbReference type="Pfam" id="PF03451">
    <property type="entry name" value="HELP"/>
    <property type="match status" value="1"/>
</dbReference>
<keyword evidence="10" id="KW-1185">Reference proteome</keyword>
<dbReference type="InterPro" id="IPR001680">
    <property type="entry name" value="WD40_rpt"/>
</dbReference>
<evidence type="ECO:0000313" key="10">
    <source>
        <dbReference type="Proteomes" id="UP000011518"/>
    </source>
</evidence>
<protein>
    <submittedName>
        <fullName evidence="9">Echinoderm microtubule-associated protein-like 1</fullName>
    </submittedName>
</protein>
<dbReference type="InterPro" id="IPR050630">
    <property type="entry name" value="WD_repeat_EMAP"/>
</dbReference>
<evidence type="ECO:0000313" key="9">
    <source>
        <dbReference type="EMBL" id="ELW47223.1"/>
    </source>
</evidence>
<keyword evidence="3" id="KW-0493">Microtubule</keyword>
<dbReference type="PROSITE" id="PS50082">
    <property type="entry name" value="WD_REPEATS_2"/>
    <property type="match status" value="2"/>
</dbReference>
<dbReference type="InterPro" id="IPR011047">
    <property type="entry name" value="Quinoprotein_ADH-like_sf"/>
</dbReference>
<feature type="compositionally biased region" description="Low complexity" evidence="6">
    <location>
        <begin position="199"/>
        <end position="217"/>
    </location>
</feature>
<feature type="compositionally biased region" description="Basic and acidic residues" evidence="6">
    <location>
        <begin position="442"/>
        <end position="453"/>
    </location>
</feature>
<dbReference type="Pfam" id="PF00400">
    <property type="entry name" value="WD40"/>
    <property type="match status" value="1"/>
</dbReference>
<evidence type="ECO:0000256" key="4">
    <source>
        <dbReference type="ARBA" id="ARBA00022737"/>
    </source>
</evidence>
<feature type="region of interest" description="Disordered" evidence="6">
    <location>
        <begin position="976"/>
        <end position="996"/>
    </location>
</feature>
<feature type="region of interest" description="Disordered" evidence="6">
    <location>
        <begin position="156"/>
        <end position="267"/>
    </location>
</feature>
<evidence type="ECO:0000259" key="8">
    <source>
        <dbReference type="Pfam" id="PF23414"/>
    </source>
</evidence>
<feature type="repeat" description="WD" evidence="5">
    <location>
        <begin position="1063"/>
        <end position="1094"/>
    </location>
</feature>
<evidence type="ECO:0000256" key="3">
    <source>
        <dbReference type="ARBA" id="ARBA00022701"/>
    </source>
</evidence>
<feature type="compositionally biased region" description="Low complexity" evidence="6">
    <location>
        <begin position="250"/>
        <end position="262"/>
    </location>
</feature>
<organism evidence="9 10">
    <name type="scientific">Tupaia chinensis</name>
    <name type="common">Chinese tree shrew</name>
    <name type="synonym">Tupaia belangeri chinensis</name>
    <dbReference type="NCBI Taxonomy" id="246437"/>
    <lineage>
        <taxon>Eukaryota</taxon>
        <taxon>Metazoa</taxon>
        <taxon>Chordata</taxon>
        <taxon>Craniata</taxon>
        <taxon>Vertebrata</taxon>
        <taxon>Euteleostomi</taxon>
        <taxon>Mammalia</taxon>
        <taxon>Eutheria</taxon>
        <taxon>Euarchontoglires</taxon>
        <taxon>Scandentia</taxon>
        <taxon>Tupaiidae</taxon>
        <taxon>Tupaia</taxon>
    </lineage>
</organism>
<evidence type="ECO:0000256" key="1">
    <source>
        <dbReference type="ARBA" id="ARBA00006489"/>
    </source>
</evidence>
<dbReference type="SUPFAM" id="SSF50998">
    <property type="entry name" value="Quinoprotein alcohol dehydrogenase-like"/>
    <property type="match status" value="1"/>
</dbReference>
<feature type="region of interest" description="Disordered" evidence="6">
    <location>
        <begin position="308"/>
        <end position="332"/>
    </location>
</feature>
<dbReference type="PANTHER" id="PTHR13720:SF22">
    <property type="entry name" value="ECHINODERM MICROTUBULE-ASSOCIATED PROTEIN-LIKE 1"/>
    <property type="match status" value="1"/>
</dbReference>
<name>L9JA51_TUPCH</name>
<dbReference type="InterPro" id="IPR015943">
    <property type="entry name" value="WD40/YVTN_repeat-like_dom_sf"/>
</dbReference>
<feature type="compositionally biased region" description="Pro residues" evidence="6">
    <location>
        <begin position="160"/>
        <end position="169"/>
    </location>
</feature>
<keyword evidence="4" id="KW-0677">Repeat</keyword>
<feature type="region of interest" description="Disordered" evidence="6">
    <location>
        <begin position="442"/>
        <end position="470"/>
    </location>
</feature>
<reference evidence="10" key="2">
    <citation type="journal article" date="2013" name="Nat. Commun.">
        <title>Genome of the Chinese tree shrew.</title>
        <authorList>
            <person name="Fan Y."/>
            <person name="Huang Z.Y."/>
            <person name="Cao C.C."/>
            <person name="Chen C.S."/>
            <person name="Chen Y.X."/>
            <person name="Fan D.D."/>
            <person name="He J."/>
            <person name="Hou H.L."/>
            <person name="Hu L."/>
            <person name="Hu X.T."/>
            <person name="Jiang X.T."/>
            <person name="Lai R."/>
            <person name="Lang Y.S."/>
            <person name="Liang B."/>
            <person name="Liao S.G."/>
            <person name="Mu D."/>
            <person name="Ma Y.Y."/>
            <person name="Niu Y.Y."/>
            <person name="Sun X.Q."/>
            <person name="Xia J.Q."/>
            <person name="Xiao J."/>
            <person name="Xiong Z.Q."/>
            <person name="Xu L."/>
            <person name="Yang L."/>
            <person name="Zhang Y."/>
            <person name="Zhao W."/>
            <person name="Zhao X.D."/>
            <person name="Zheng Y.T."/>
            <person name="Zhou J.M."/>
            <person name="Zhu Y.B."/>
            <person name="Zhang G.J."/>
            <person name="Wang J."/>
            <person name="Yao Y.G."/>
        </authorList>
    </citation>
    <scope>NUCLEOTIDE SEQUENCE [LARGE SCALE GENOMIC DNA]</scope>
</reference>
<dbReference type="InterPro" id="IPR055439">
    <property type="entry name" value="Beta-prop_EML_1st"/>
</dbReference>
<dbReference type="STRING" id="246437.L9JA51"/>
<feature type="compositionally biased region" description="Polar residues" evidence="6">
    <location>
        <begin position="314"/>
        <end position="332"/>
    </location>
</feature>
<dbReference type="eggNOG" id="KOG2106">
    <property type="taxonomic scope" value="Eukaryota"/>
</dbReference>
<dbReference type="FunCoup" id="L9JA51">
    <property type="interactions" value="312"/>
</dbReference>
<dbReference type="FunFam" id="2.130.10.10:FF:000011">
    <property type="entry name" value="Echinoderm microtubule-associated protein-like 2 isoform 1"/>
    <property type="match status" value="1"/>
</dbReference>
<evidence type="ECO:0000256" key="6">
    <source>
        <dbReference type="SAM" id="MobiDB-lite"/>
    </source>
</evidence>
<sequence length="1205" mass="131192">MLLPPTPLLSEAESTGTTLAPQAQDDSASASSSMEVTDRIASLEQRVQMQEDDIQLLKSALADVVRRLNITEEQQAVLNRKGPTKARPLVQTLPLRTTVNNGTVLPKKPSGSLPSPSGARKETTLPAAKRPKLLSVAELTFRLGVLVGAALGVDVQQRPRPLPPRPQHPPHGDKQGHLQTGQCHPAEYRGPSLKAPEAPGVSCCSVDVGSGSSVPPGKLTAVTRQWHRSSERVSPGGRRESYGESKGNRNRTGSTSSSSSGKKNSERGHLGFYKMVAAWPLALEHEKDEAAPDLAEAQVCRIPPCSPGDASVLPESSGQSLSPPVQGRTGTSSEQMAFLPKYTRSQQFVGATCVRDREVRVSAGQLAHCSRSASLTRLVPSTADRKVRRPRPKPKEPVFSPALLSLSPKSQGKRRVTHCKDFSVVMATQSVSLDLGEGVEERRRARRERHEGARQVQVQGAGEEGSGRCGSAPELGEFSLSGIPQELRWLYALIFSRKLQSGPPRGRDCRNNLYLLPTGETVYFIASVVVLFDVEEQLQRHYVGHSDDVKWITIATGQVAGTTDGGRQLPPHVRIWDSVTLNTLHVIGIGFFDRAVTCIAFSKSNGGSHLCAVDDSNDHVLSVWDWQKEEKLADVKCSNEAVFAVDFHPTDTSVLVTCGKSHLYFWTLEGSALIKKQGLFERQEKPKFVLCVTFSENGDTITGDSSGNILVWGKGTNRISHAVQGAHEGGIFALCMLRDGTLVSGGGKDRKLISWNGNYQKLHKTEIPEQFGPIRTVAEGKGDIILIGTTRNFVLQGTLSGDFTPITQGHTDELWGLAVHASKPQFLTCGHDKHATLWDAVGHRPIWDKIIEDPAQSSGFHPSGSVVAVGTLTGRWFVFDTETKDLVTVHTDGNEQLSVMRYSPALDTVMSTDMLLYLGVTQGFVMNEPPVARATEGFWVLLVDGAIAPSPQVATRFQHCRPLCADRPARLGLELNESSAPSTSARTATPSFQPARSGTRAHTRLVCFRQQQTGPAVRRFDRNQRGMTSEEDGNFLAIGSHDNCIYIYGVSDNGRKYARVGKCSGHSSFITHLDWSVNSQFLVSNSGDYEILYWVPSACKQVVSVEATRDIEWATYTCTLGFHVFEGSDGTDINAVCRAHEKKLLSTGDDFGKVHLFSYPCSQFRAPSLSGGPSSHVTNVDFLCEDSHLISTGGKDTSIMQWRVV</sequence>
<dbReference type="GO" id="GO:0008017">
    <property type="term" value="F:microtubule binding"/>
    <property type="evidence" value="ECO:0007669"/>
    <property type="project" value="TreeGrafter"/>
</dbReference>
<dbReference type="PANTHER" id="PTHR13720">
    <property type="entry name" value="WD-40 REPEAT PROTEIN"/>
    <property type="match status" value="1"/>
</dbReference>
<evidence type="ECO:0000256" key="2">
    <source>
        <dbReference type="ARBA" id="ARBA00022574"/>
    </source>
</evidence>
<dbReference type="SUPFAM" id="SSF101898">
    <property type="entry name" value="NHL repeat"/>
    <property type="match status" value="1"/>
</dbReference>
<feature type="compositionally biased region" description="Low complexity" evidence="6">
    <location>
        <begin position="22"/>
        <end position="33"/>
    </location>
</feature>
<feature type="repeat" description="WD" evidence="5">
    <location>
        <begin position="807"/>
        <end position="839"/>
    </location>
</feature>
<dbReference type="CDD" id="cd21947">
    <property type="entry name" value="TD_EMAP1"/>
    <property type="match status" value="1"/>
</dbReference>
<dbReference type="EMBL" id="KB321140">
    <property type="protein sequence ID" value="ELW47223.1"/>
    <property type="molecule type" value="Genomic_DNA"/>
</dbReference>
<feature type="domain" description="EML-like first beta-propeller" evidence="7">
    <location>
        <begin position="539"/>
        <end position="797"/>
    </location>
</feature>
<dbReference type="GO" id="GO:0072686">
    <property type="term" value="C:mitotic spindle"/>
    <property type="evidence" value="ECO:0007669"/>
    <property type="project" value="TreeGrafter"/>
</dbReference>
<dbReference type="InterPro" id="IPR055442">
    <property type="entry name" value="Beta-prop_EML-like_2nd"/>
</dbReference>
<feature type="compositionally biased region" description="Low complexity" evidence="6">
    <location>
        <begin position="978"/>
        <end position="991"/>
    </location>
</feature>
<dbReference type="Pfam" id="PF23409">
    <property type="entry name" value="Beta-prop_EML"/>
    <property type="match status" value="1"/>
</dbReference>
<dbReference type="InParanoid" id="L9JA51"/>
<evidence type="ECO:0000259" key="7">
    <source>
        <dbReference type="Pfam" id="PF23409"/>
    </source>
</evidence>
<feature type="domain" description="EML-like second beta-propeller" evidence="8">
    <location>
        <begin position="1027"/>
        <end position="1204"/>
    </location>
</feature>
<evidence type="ECO:0000256" key="5">
    <source>
        <dbReference type="PROSITE-ProRule" id="PRU00221"/>
    </source>
</evidence>
<comment type="similarity">
    <text evidence="1">Belongs to the WD repeat EMAP family.</text>
</comment>
<feature type="region of interest" description="Disordered" evidence="6">
    <location>
        <begin position="1"/>
        <end position="38"/>
    </location>
</feature>
<keyword evidence="2 5" id="KW-0853">WD repeat</keyword>
<accession>L9JA51</accession>
<gene>
    <name evidence="9" type="ORF">TREES_T100006832</name>
</gene>
<feature type="compositionally biased region" description="Basic and acidic residues" evidence="6">
    <location>
        <begin position="237"/>
        <end position="247"/>
    </location>
</feature>
<dbReference type="InterPro" id="IPR005108">
    <property type="entry name" value="HELP"/>
</dbReference>
<dbReference type="Proteomes" id="UP000011518">
    <property type="component" value="Unassembled WGS sequence"/>
</dbReference>
<feature type="region of interest" description="Disordered" evidence="6">
    <location>
        <begin position="382"/>
        <end position="402"/>
    </location>
</feature>
<feature type="compositionally biased region" description="Low complexity" evidence="6">
    <location>
        <begin position="105"/>
        <end position="118"/>
    </location>
</feature>
<reference evidence="10" key="1">
    <citation type="submission" date="2012-07" db="EMBL/GenBank/DDBJ databases">
        <title>Genome of the Chinese tree shrew, a rising model animal genetically related to primates.</title>
        <authorList>
            <person name="Zhang G."/>
            <person name="Fan Y."/>
            <person name="Yao Y."/>
            <person name="Huang Z."/>
        </authorList>
    </citation>
    <scope>NUCLEOTIDE SEQUENCE [LARGE SCALE GENOMIC DNA]</scope>
</reference>
<proteinExistence type="inferred from homology"/>
<dbReference type="SMART" id="SM00320">
    <property type="entry name" value="WD40"/>
    <property type="match status" value="10"/>
</dbReference>
<dbReference type="Pfam" id="PF23414">
    <property type="entry name" value="Beta-prop_EML_2"/>
    <property type="match status" value="1"/>
</dbReference>
<feature type="compositionally biased region" description="Polar residues" evidence="6">
    <location>
        <begin position="12"/>
        <end position="21"/>
    </location>
</feature>
<dbReference type="GO" id="GO:0005874">
    <property type="term" value="C:microtubule"/>
    <property type="evidence" value="ECO:0007669"/>
    <property type="project" value="UniProtKB-KW"/>
</dbReference>
<dbReference type="Gene3D" id="2.130.10.10">
    <property type="entry name" value="YVTN repeat-like/Quinoprotein amine dehydrogenase"/>
    <property type="match status" value="3"/>
</dbReference>
<feature type="region of interest" description="Disordered" evidence="6">
    <location>
        <begin position="100"/>
        <end position="125"/>
    </location>
</feature>